<accession>A0A1B0BLF3</accession>
<dbReference type="VEuPathDB" id="VectorBase:GPPI033789"/>
<protein>
    <submittedName>
        <fullName evidence="2">Uncharacterized protein</fullName>
    </submittedName>
</protein>
<keyword evidence="1" id="KW-1133">Transmembrane helix</keyword>
<keyword evidence="1" id="KW-0812">Transmembrane</keyword>
<proteinExistence type="predicted"/>
<evidence type="ECO:0000256" key="1">
    <source>
        <dbReference type="SAM" id="Phobius"/>
    </source>
</evidence>
<dbReference type="Proteomes" id="UP000092460">
    <property type="component" value="Unassembled WGS sequence"/>
</dbReference>
<dbReference type="EnsemblMetazoa" id="GPPI033789-RA">
    <property type="protein sequence ID" value="GPPI033789-PA"/>
    <property type="gene ID" value="GPPI033789"/>
</dbReference>
<name>A0A1B0BLF3_9MUSC</name>
<keyword evidence="3" id="KW-1185">Reference proteome</keyword>
<dbReference type="AlphaFoldDB" id="A0A1B0BLF3"/>
<keyword evidence="1" id="KW-0472">Membrane</keyword>
<dbReference type="EMBL" id="JXJN01016319">
    <property type="status" value="NOT_ANNOTATED_CDS"/>
    <property type="molecule type" value="Genomic_DNA"/>
</dbReference>
<dbReference type="EMBL" id="JXJN01016318">
    <property type="status" value="NOT_ANNOTATED_CDS"/>
    <property type="molecule type" value="Genomic_DNA"/>
</dbReference>
<organism evidence="2 3">
    <name type="scientific">Glossina palpalis gambiensis</name>
    <dbReference type="NCBI Taxonomy" id="67801"/>
    <lineage>
        <taxon>Eukaryota</taxon>
        <taxon>Metazoa</taxon>
        <taxon>Ecdysozoa</taxon>
        <taxon>Arthropoda</taxon>
        <taxon>Hexapoda</taxon>
        <taxon>Insecta</taxon>
        <taxon>Pterygota</taxon>
        <taxon>Neoptera</taxon>
        <taxon>Endopterygota</taxon>
        <taxon>Diptera</taxon>
        <taxon>Brachycera</taxon>
        <taxon>Muscomorpha</taxon>
        <taxon>Hippoboscoidea</taxon>
        <taxon>Glossinidae</taxon>
        <taxon>Glossina</taxon>
    </lineage>
</organism>
<evidence type="ECO:0000313" key="2">
    <source>
        <dbReference type="EnsemblMetazoa" id="GPPI033789-PA"/>
    </source>
</evidence>
<feature type="transmembrane region" description="Helical" evidence="1">
    <location>
        <begin position="56"/>
        <end position="76"/>
    </location>
</feature>
<reference evidence="2" key="2">
    <citation type="submission" date="2020-05" db="UniProtKB">
        <authorList>
            <consortium name="EnsemblMetazoa"/>
        </authorList>
    </citation>
    <scope>IDENTIFICATION</scope>
    <source>
        <strain evidence="2">IAEA</strain>
    </source>
</reference>
<evidence type="ECO:0000313" key="3">
    <source>
        <dbReference type="Proteomes" id="UP000092460"/>
    </source>
</evidence>
<sequence>MPLRSCIIGPELSVKVCTIGTVINRLAYATDYCQLEGTTGRQSQPMPIRWMAWESVLLGIFHSFFTYFFVLPLILLPQQP</sequence>
<reference evidence="3" key="1">
    <citation type="submission" date="2015-01" db="EMBL/GenBank/DDBJ databases">
        <authorList>
            <person name="Aksoy S."/>
            <person name="Warren W."/>
            <person name="Wilson R.K."/>
        </authorList>
    </citation>
    <scope>NUCLEOTIDE SEQUENCE [LARGE SCALE GENOMIC DNA]</scope>
    <source>
        <strain evidence="3">IAEA</strain>
    </source>
</reference>